<sequence>MPVGRTTRARVAASKDKTPEQEESVVPSKIPQTARKAATRTKTPEIVEPKQTPMMKRIASMNIMPKNTRTPSTTSSSGAQTGKETMQAFLRIRPPPSSHELPDRVKPYLEMQGEKQVIMRAPQDHTRPNQAPKPTQIYSFNHVFGPDTPQNTFFETTTLPLVEQALQGESGLMFSYGVSNSGKTYTIQGGGDDKTQGADRGMIPRSIDVIFNSIEDLECTIPIKPVRQYGVEIGTAVEDDSMAEGYGAGQHAEGFRDETTIKVDRNYSYAVYLSYVEVYNEKIFDLLESVPTANSKEQPKKPTTRPSSSAVRTSSAMQRSFSQAFGSFGNRMSMAATANGGSGIIKRQALALKNDLDGGKYVAGLKEIRVKTREEAHAIFKLGQIDRQVFGTGQNQQSSRSHGIFTIKIVKIHNGAPNDAQSAQVSRLSIVDLAGSERTKNTHNAGERLREAANINTSLMTLGQCMETLRANQALLADKSMQGRRKPAIVPFRHSKLTEMFQGFFAGQGRAVMIVHVNPYDTGFDENSHVMRFSSIAREIQTTAFNKMSIPFMRGIDAFRNAVTPMKVRVPVPVLKPSRLDIATPTEQYIEEEMQVQEVDPEDESDYEQDLLVQFLFDEIKELRVKVVEAEMRNATLEAEIREEASLEMAQNLQRLETMYAKRLHEQSEASELKTDMKIDIMQRGMGAMGGFRDGDETMDSDSSMLEAAIDQSLMADDENEISARTEFTATDSMNSSRSYTASPTPASRAPGHGVLIDVPIRLQPPTDVQELPTLPSVRFRVPQLEEMPASHPDPSRPEEDVDMEPVTSSQYEQSKGGPSTARSAAETLEILPNGSGSASERTDVQVLTSVVALEKTKEAHPAVSGAQLPAPTDESIYDTTNGSSEGETSDEGSEEESASDDDSEGDSESEEDELDESQEDSSFEVEADAASESSDEEPAPRKPSRRRSSVAAVTPAKARKSVVKPALVIVEAEETEEEEEEKVAPRIKSTQQSKREPKKPVDDNVTEKQHAPPCARTPLAELKTQEIVVPMKDMAELGLDELPQSPAEKGKPEPIKKKKRKLGKVVVITEEDIELDTAAKLSLNGGGGNVRRMVQRG</sequence>
<name>A0ACC2X6S8_9TREE</name>
<proteinExistence type="predicted"/>
<protein>
    <submittedName>
        <fullName evidence="1">Uncharacterized protein</fullName>
    </submittedName>
</protein>
<dbReference type="EMBL" id="JASBWU010000009">
    <property type="protein sequence ID" value="KAJ9119085.1"/>
    <property type="molecule type" value="Genomic_DNA"/>
</dbReference>
<keyword evidence="2" id="KW-1185">Reference proteome</keyword>
<accession>A0ACC2X6S8</accession>
<comment type="caution">
    <text evidence="1">The sequence shown here is derived from an EMBL/GenBank/DDBJ whole genome shotgun (WGS) entry which is preliminary data.</text>
</comment>
<evidence type="ECO:0000313" key="2">
    <source>
        <dbReference type="Proteomes" id="UP001243375"/>
    </source>
</evidence>
<gene>
    <name evidence="1" type="ORF">QFC22_003576</name>
</gene>
<evidence type="ECO:0000313" key="1">
    <source>
        <dbReference type="EMBL" id="KAJ9119085.1"/>
    </source>
</evidence>
<reference evidence="1" key="1">
    <citation type="submission" date="2023-04" db="EMBL/GenBank/DDBJ databases">
        <title>Draft Genome sequencing of Naganishia species isolated from polar environments using Oxford Nanopore Technology.</title>
        <authorList>
            <person name="Leo P."/>
            <person name="Venkateswaran K."/>
        </authorList>
    </citation>
    <scope>NUCLEOTIDE SEQUENCE</scope>
    <source>
        <strain evidence="1">MNA-CCFEE 5425</strain>
    </source>
</reference>
<organism evidence="1 2">
    <name type="scientific">Naganishia vaughanmartiniae</name>
    <dbReference type="NCBI Taxonomy" id="1424756"/>
    <lineage>
        <taxon>Eukaryota</taxon>
        <taxon>Fungi</taxon>
        <taxon>Dikarya</taxon>
        <taxon>Basidiomycota</taxon>
        <taxon>Agaricomycotina</taxon>
        <taxon>Tremellomycetes</taxon>
        <taxon>Filobasidiales</taxon>
        <taxon>Filobasidiaceae</taxon>
        <taxon>Naganishia</taxon>
    </lineage>
</organism>
<dbReference type="Proteomes" id="UP001243375">
    <property type="component" value="Unassembled WGS sequence"/>
</dbReference>